<evidence type="ECO:0000313" key="1">
    <source>
        <dbReference type="EMBL" id="CAF4421505.1"/>
    </source>
</evidence>
<organism evidence="2 3">
    <name type="scientific">Rotaria magnacalcarata</name>
    <dbReference type="NCBI Taxonomy" id="392030"/>
    <lineage>
        <taxon>Eukaryota</taxon>
        <taxon>Metazoa</taxon>
        <taxon>Spiralia</taxon>
        <taxon>Gnathifera</taxon>
        <taxon>Rotifera</taxon>
        <taxon>Eurotatoria</taxon>
        <taxon>Bdelloidea</taxon>
        <taxon>Philodinida</taxon>
        <taxon>Philodinidae</taxon>
        <taxon>Rotaria</taxon>
    </lineage>
</organism>
<dbReference type="Proteomes" id="UP000681720">
    <property type="component" value="Unassembled WGS sequence"/>
</dbReference>
<dbReference type="EMBL" id="CAJOBI010062517">
    <property type="protein sequence ID" value="CAF4421505.1"/>
    <property type="molecule type" value="Genomic_DNA"/>
</dbReference>
<comment type="caution">
    <text evidence="2">The sequence shown here is derived from an EMBL/GenBank/DDBJ whole genome shotgun (WGS) entry which is preliminary data.</text>
</comment>
<accession>A0A8S2WI84</accession>
<feature type="non-terminal residue" evidence="2">
    <location>
        <position position="71"/>
    </location>
</feature>
<reference evidence="2" key="1">
    <citation type="submission" date="2021-02" db="EMBL/GenBank/DDBJ databases">
        <authorList>
            <person name="Nowell W R."/>
        </authorList>
    </citation>
    <scope>NUCLEOTIDE SEQUENCE</scope>
</reference>
<dbReference type="AlphaFoldDB" id="A0A8S2WI84"/>
<name>A0A8S2WI84_9BILA</name>
<protein>
    <submittedName>
        <fullName evidence="2">Uncharacterized protein</fullName>
    </submittedName>
</protein>
<dbReference type="Proteomes" id="UP000676336">
    <property type="component" value="Unassembled WGS sequence"/>
</dbReference>
<gene>
    <name evidence="2" type="ORF">GIL414_LOCUS31925</name>
    <name evidence="1" type="ORF">SMN809_LOCUS31379</name>
</gene>
<evidence type="ECO:0000313" key="2">
    <source>
        <dbReference type="EMBL" id="CAF4440182.1"/>
    </source>
</evidence>
<sequence>MHLVCLGHVQTLIKRWCQLIDKEEVMKMDNMLLKTRVPHNIHVVYNESISAVECWKAKHSRLFVLNIGLPI</sequence>
<proteinExistence type="predicted"/>
<dbReference type="EMBL" id="CAJOBJ010066252">
    <property type="protein sequence ID" value="CAF4440182.1"/>
    <property type="molecule type" value="Genomic_DNA"/>
</dbReference>
<feature type="non-terminal residue" evidence="2">
    <location>
        <position position="1"/>
    </location>
</feature>
<evidence type="ECO:0000313" key="3">
    <source>
        <dbReference type="Proteomes" id="UP000681720"/>
    </source>
</evidence>